<reference evidence="1" key="1">
    <citation type="journal article" date="2022" name="bioRxiv">
        <title>Sequencing and chromosome-scale assembly of the giantPleurodeles waltlgenome.</title>
        <authorList>
            <person name="Brown T."/>
            <person name="Elewa A."/>
            <person name="Iarovenko S."/>
            <person name="Subramanian E."/>
            <person name="Araus A.J."/>
            <person name="Petzold A."/>
            <person name="Susuki M."/>
            <person name="Suzuki K.-i.T."/>
            <person name="Hayashi T."/>
            <person name="Toyoda A."/>
            <person name="Oliveira C."/>
            <person name="Osipova E."/>
            <person name="Leigh N.D."/>
            <person name="Simon A."/>
            <person name="Yun M.H."/>
        </authorList>
    </citation>
    <scope>NUCLEOTIDE SEQUENCE</scope>
    <source>
        <strain evidence="1">20211129_DDA</strain>
        <tissue evidence="1">Liver</tissue>
    </source>
</reference>
<gene>
    <name evidence="1" type="ORF">NDU88_005057</name>
</gene>
<evidence type="ECO:0000313" key="1">
    <source>
        <dbReference type="EMBL" id="KAJ1195789.1"/>
    </source>
</evidence>
<keyword evidence="2" id="KW-1185">Reference proteome</keyword>
<sequence length="83" mass="10027">MLRSKRSWPDVPGREVKSMQDLGHMHQTWSSSYRRRERRFTQLRRSVSPHWCPNRKLKFYNHPVIDLSCLTDLPSEAVLWAYL</sequence>
<proteinExistence type="predicted"/>
<dbReference type="EMBL" id="JANPWB010000004">
    <property type="protein sequence ID" value="KAJ1195789.1"/>
    <property type="molecule type" value="Genomic_DNA"/>
</dbReference>
<evidence type="ECO:0000313" key="2">
    <source>
        <dbReference type="Proteomes" id="UP001066276"/>
    </source>
</evidence>
<dbReference type="Proteomes" id="UP001066276">
    <property type="component" value="Chromosome 2_2"/>
</dbReference>
<name>A0AAV7V6M0_PLEWA</name>
<organism evidence="1 2">
    <name type="scientific">Pleurodeles waltl</name>
    <name type="common">Iberian ribbed newt</name>
    <dbReference type="NCBI Taxonomy" id="8319"/>
    <lineage>
        <taxon>Eukaryota</taxon>
        <taxon>Metazoa</taxon>
        <taxon>Chordata</taxon>
        <taxon>Craniata</taxon>
        <taxon>Vertebrata</taxon>
        <taxon>Euteleostomi</taxon>
        <taxon>Amphibia</taxon>
        <taxon>Batrachia</taxon>
        <taxon>Caudata</taxon>
        <taxon>Salamandroidea</taxon>
        <taxon>Salamandridae</taxon>
        <taxon>Pleurodelinae</taxon>
        <taxon>Pleurodeles</taxon>
    </lineage>
</organism>
<accession>A0AAV7V6M0</accession>
<dbReference type="AlphaFoldDB" id="A0AAV7V6M0"/>
<protein>
    <submittedName>
        <fullName evidence="1">Uncharacterized protein</fullName>
    </submittedName>
</protein>
<comment type="caution">
    <text evidence="1">The sequence shown here is derived from an EMBL/GenBank/DDBJ whole genome shotgun (WGS) entry which is preliminary data.</text>
</comment>